<dbReference type="EMBL" id="FNPZ01000003">
    <property type="protein sequence ID" value="SDZ35249.1"/>
    <property type="molecule type" value="Genomic_DNA"/>
</dbReference>
<proteinExistence type="predicted"/>
<sequence length="519" mass="56368">MFGSFRPEGWNPRLRVHLRGPAPAGGELVWSVARPDGSPWFEHRVAVPELDAQQTTVLDLQRWVDGGDLGEPGTVAFALRIVSALDGVDLPLHTGSLTAVALDGEQRYAIDNDWMLGLGLLCLNAVDEYDAPRLTATIFLKGQVDTSRLEAHCFHEGRRIARATFVDNRHAFTANDGTVVGQEITVSFDDVRGWNNLRDSGWGSDWHLLDQHDGAYQVTLSRDSTVARVIRFEVSDGRITTEGAVEDDPGSGAVILVDAAVEGSLDGAWRTDGAPAFYGDAVTAASWVGVDAVYARRIDRPVAPDPVFDDQTTAALQAFVDRAERLLTTWEAGLLDSTPPFDTGQMLAADAVLREQAEYSEMRDKVVSVPGEHPVTIASGPASVGDLRERMEAVFAAARSRLSGAAQAEEDELAPYRALLAGDKLAVFEEHPANAFVYTTTDRRVIETPEELAAAEYWYFEGPLDVPSTASVDGVTVKVSVQGWRVLGWQFDETGAIVDEFETQGPGSSAPKSAFQRDR</sequence>
<accession>A0A1H3SDS9</accession>
<evidence type="ECO:0000313" key="1">
    <source>
        <dbReference type="EMBL" id="SDZ35249.1"/>
    </source>
</evidence>
<protein>
    <submittedName>
        <fullName evidence="1">Uncharacterized protein</fullName>
    </submittedName>
</protein>
<gene>
    <name evidence="1" type="ORF">SAMN05216554_3465</name>
</gene>
<name>A0A1H3SDS9_9MICO</name>
<organism evidence="1 2">
    <name type="scientific">Herbiconiux ginsengi</name>
    <dbReference type="NCBI Taxonomy" id="381665"/>
    <lineage>
        <taxon>Bacteria</taxon>
        <taxon>Bacillati</taxon>
        <taxon>Actinomycetota</taxon>
        <taxon>Actinomycetes</taxon>
        <taxon>Micrococcales</taxon>
        <taxon>Microbacteriaceae</taxon>
        <taxon>Herbiconiux</taxon>
    </lineage>
</organism>
<reference evidence="1 2" key="1">
    <citation type="submission" date="2016-10" db="EMBL/GenBank/DDBJ databases">
        <authorList>
            <person name="de Groot N.N."/>
        </authorList>
    </citation>
    <scope>NUCLEOTIDE SEQUENCE [LARGE SCALE GENOMIC DNA]</scope>
    <source>
        <strain evidence="1 2">CGMCC 4.3491</strain>
    </source>
</reference>
<evidence type="ECO:0000313" key="2">
    <source>
        <dbReference type="Proteomes" id="UP000198891"/>
    </source>
</evidence>
<dbReference type="AlphaFoldDB" id="A0A1H3SDS9"/>
<dbReference type="Proteomes" id="UP000198891">
    <property type="component" value="Unassembled WGS sequence"/>
</dbReference>
<keyword evidence="2" id="KW-1185">Reference proteome</keyword>
<dbReference type="STRING" id="381665.SAMN05216554_3465"/>